<evidence type="ECO:0000256" key="10">
    <source>
        <dbReference type="ARBA" id="ARBA00022806"/>
    </source>
</evidence>
<dbReference type="GO" id="GO:0043138">
    <property type="term" value="F:3'-5' DNA helicase activity"/>
    <property type="evidence" value="ECO:0007669"/>
    <property type="project" value="TreeGrafter"/>
</dbReference>
<protein>
    <recommendedName>
        <fullName evidence="4">DNA replication licensing factor MCM2</fullName>
        <ecNumber evidence="3">3.6.4.12</ecNumber>
    </recommendedName>
    <alternativeName>
        <fullName evidence="16">DNA replication licensing factor mcm2</fullName>
    </alternativeName>
</protein>
<evidence type="ECO:0000313" key="21">
    <source>
        <dbReference type="EMBL" id="KAJ2787058.1"/>
    </source>
</evidence>
<feature type="domain" description="LIM zinc-binding" evidence="19">
    <location>
        <begin position="675"/>
        <end position="737"/>
    </location>
</feature>
<dbReference type="InterPro" id="IPR001208">
    <property type="entry name" value="MCM_dom"/>
</dbReference>
<keyword evidence="7" id="KW-0547">Nucleotide-binding</keyword>
<dbReference type="InterPro" id="IPR041562">
    <property type="entry name" value="MCM_lid"/>
</dbReference>
<keyword evidence="17" id="KW-0440">LIM domain</keyword>
<dbReference type="Gene3D" id="2.40.50.140">
    <property type="entry name" value="Nucleic acid-binding proteins"/>
    <property type="match status" value="1"/>
</dbReference>
<dbReference type="GO" id="GO:0043596">
    <property type="term" value="C:nuclear replication fork"/>
    <property type="evidence" value="ECO:0007669"/>
    <property type="project" value="UniProtKB-ARBA"/>
</dbReference>
<keyword evidence="11 17" id="KW-0862">Zinc</keyword>
<name>A0A9W8HS01_9FUNG</name>
<gene>
    <name evidence="21" type="primary">MCM2</name>
    <name evidence="21" type="ORF">GGI15_001046</name>
</gene>
<dbReference type="InterPro" id="IPR012340">
    <property type="entry name" value="NA-bd_OB-fold"/>
</dbReference>
<evidence type="ECO:0000256" key="9">
    <source>
        <dbReference type="ARBA" id="ARBA00022801"/>
    </source>
</evidence>
<keyword evidence="12" id="KW-0067">ATP-binding</keyword>
<keyword evidence="5" id="KW-0235">DNA replication</keyword>
<dbReference type="Pfam" id="PF00493">
    <property type="entry name" value="MCM"/>
    <property type="match status" value="1"/>
</dbReference>
<dbReference type="Gene3D" id="3.30.1640.10">
    <property type="entry name" value="mini-chromosome maintenance (MCM) complex, chain A, domain 1"/>
    <property type="match status" value="1"/>
</dbReference>
<evidence type="ECO:0000256" key="3">
    <source>
        <dbReference type="ARBA" id="ARBA00012551"/>
    </source>
</evidence>
<feature type="compositionally biased region" description="Polar residues" evidence="18">
    <location>
        <begin position="147"/>
        <end position="156"/>
    </location>
</feature>
<dbReference type="SMART" id="SM00132">
    <property type="entry name" value="LIM"/>
    <property type="match status" value="2"/>
</dbReference>
<feature type="region of interest" description="Disordered" evidence="18">
    <location>
        <begin position="422"/>
        <end position="472"/>
    </location>
</feature>
<dbReference type="InterPro" id="IPR001781">
    <property type="entry name" value="Znf_LIM"/>
</dbReference>
<comment type="caution">
    <text evidence="21">The sequence shown here is derived from an EMBL/GenBank/DDBJ whole genome shotgun (WGS) entry which is preliminary data.</text>
</comment>
<evidence type="ECO:0000256" key="7">
    <source>
        <dbReference type="ARBA" id="ARBA00022741"/>
    </source>
</evidence>
<dbReference type="Proteomes" id="UP001140172">
    <property type="component" value="Unassembled WGS sequence"/>
</dbReference>
<dbReference type="SUPFAM" id="SSF52540">
    <property type="entry name" value="P-loop containing nucleoside triphosphate hydrolases"/>
    <property type="match status" value="1"/>
</dbReference>
<feature type="region of interest" description="Disordered" evidence="18">
    <location>
        <begin position="28"/>
        <end position="62"/>
    </location>
</feature>
<feature type="region of interest" description="Disordered" evidence="18">
    <location>
        <begin position="559"/>
        <end position="610"/>
    </location>
</feature>
<dbReference type="GO" id="GO:0005656">
    <property type="term" value="C:nuclear pre-replicative complex"/>
    <property type="evidence" value="ECO:0007669"/>
    <property type="project" value="UniProtKB-ARBA"/>
</dbReference>
<proteinExistence type="inferred from homology"/>
<dbReference type="PANTHER" id="PTHR11630">
    <property type="entry name" value="DNA REPLICATION LICENSING FACTOR MCM FAMILY MEMBER"/>
    <property type="match status" value="1"/>
</dbReference>
<keyword evidence="14" id="KW-0539">Nucleus</keyword>
<comment type="subcellular location">
    <subcellularLocation>
        <location evidence="1">Nucleus</location>
    </subcellularLocation>
</comment>
<evidence type="ECO:0000259" key="20">
    <source>
        <dbReference type="PROSITE" id="PS50051"/>
    </source>
</evidence>
<dbReference type="GO" id="GO:0031261">
    <property type="term" value="C:DNA replication preinitiation complex"/>
    <property type="evidence" value="ECO:0007669"/>
    <property type="project" value="UniProtKB-ARBA"/>
</dbReference>
<keyword evidence="15" id="KW-0131">Cell cycle</keyword>
<feature type="compositionally biased region" description="Low complexity" evidence="18">
    <location>
        <begin position="512"/>
        <end position="527"/>
    </location>
</feature>
<feature type="compositionally biased region" description="Polar residues" evidence="18">
    <location>
        <begin position="367"/>
        <end position="376"/>
    </location>
</feature>
<dbReference type="PRINTS" id="PR01657">
    <property type="entry name" value="MCMFAMILY"/>
</dbReference>
<dbReference type="GO" id="GO:0008270">
    <property type="term" value="F:zinc ion binding"/>
    <property type="evidence" value="ECO:0007669"/>
    <property type="project" value="UniProtKB-KW"/>
</dbReference>
<evidence type="ECO:0000256" key="14">
    <source>
        <dbReference type="ARBA" id="ARBA00023242"/>
    </source>
</evidence>
<dbReference type="Gene3D" id="3.40.50.300">
    <property type="entry name" value="P-loop containing nucleotide triphosphate hydrolases"/>
    <property type="match status" value="1"/>
</dbReference>
<feature type="domain" description="LIM zinc-binding" evidence="19">
    <location>
        <begin position="738"/>
        <end position="795"/>
    </location>
</feature>
<feature type="domain" description="MCM C-terminal AAA(+) ATPase" evidence="20">
    <location>
        <begin position="1312"/>
        <end position="1518"/>
    </location>
</feature>
<evidence type="ECO:0000256" key="12">
    <source>
        <dbReference type="ARBA" id="ARBA00022840"/>
    </source>
</evidence>
<organism evidence="21 22">
    <name type="scientific">Coemansia interrupta</name>
    <dbReference type="NCBI Taxonomy" id="1126814"/>
    <lineage>
        <taxon>Eukaryota</taxon>
        <taxon>Fungi</taxon>
        <taxon>Fungi incertae sedis</taxon>
        <taxon>Zoopagomycota</taxon>
        <taxon>Kickxellomycotina</taxon>
        <taxon>Kickxellomycetes</taxon>
        <taxon>Kickxellales</taxon>
        <taxon>Kickxellaceae</taxon>
        <taxon>Coemansia</taxon>
    </lineage>
</organism>
<dbReference type="GO" id="GO:0000727">
    <property type="term" value="P:double-strand break repair via break-induced replication"/>
    <property type="evidence" value="ECO:0007669"/>
    <property type="project" value="TreeGrafter"/>
</dbReference>
<dbReference type="Pfam" id="PF17855">
    <property type="entry name" value="MCM_lid"/>
    <property type="match status" value="1"/>
</dbReference>
<dbReference type="GO" id="GO:0006279">
    <property type="term" value="P:premeiotic DNA replication"/>
    <property type="evidence" value="ECO:0007669"/>
    <property type="project" value="UniProtKB-ARBA"/>
</dbReference>
<dbReference type="PROSITE" id="PS50023">
    <property type="entry name" value="LIM_DOMAIN_2"/>
    <property type="match status" value="2"/>
</dbReference>
<feature type="compositionally biased region" description="Low complexity" evidence="18">
    <location>
        <begin position="595"/>
        <end position="607"/>
    </location>
</feature>
<dbReference type="InterPro" id="IPR027417">
    <property type="entry name" value="P-loop_NTPase"/>
</dbReference>
<feature type="compositionally biased region" description="Low complexity" evidence="18">
    <location>
        <begin position="129"/>
        <end position="139"/>
    </location>
</feature>
<keyword evidence="10 21" id="KW-0347">Helicase</keyword>
<dbReference type="PRINTS" id="PR01658">
    <property type="entry name" value="MCMPROTEIN2"/>
</dbReference>
<dbReference type="GO" id="GO:0003697">
    <property type="term" value="F:single-stranded DNA binding"/>
    <property type="evidence" value="ECO:0007669"/>
    <property type="project" value="TreeGrafter"/>
</dbReference>
<sequence length="1747" mass="186254">MKCAQCNQDVHIRLIGQHECVKQPPVPAVPTLPPMKDRGLSSFFGRSKSGPPQPPAAAAPQQQNFMDGRKNIESRAFPDAYKPSLQLLAEDGAVDDFDFDDILQSAAKGRAPSSNGSYGQLSPADARQQPKQHNFHQQQSPGATMYRSINSSNVSLDSFGGGLSPNGMMPSPGAGVHQGGWAGSKPAGARLEQAREELLSGKPTSAPAAAAPVPGPPAQPMGGKRMPSEVNVGRGNAAMLQNDLMHKLAQADADFEVVRADPRAPAPGGKPPAAWVDSPPPSSSESEFTVSEQVSPSTPVAAAAPAYGRNNSVGRVHNQPHGGNNGHHRKTSSVANGEEGRGGGLSIGSMMRSQSSRGDGKSPPVSPQTSGSMQQHGHQRLPSAAKPAAALPTGEPAAAIAIDTQICISSRKVAAVARSASASASPSPAHAHSFGGAGADGQPERKLSRNATAPSSMSGAARAGAGASSGPASMPSALDVLASIMGGGGGGGKPSVPSINTQVANGHTRNAQQGLGLSPSGQQRAGAAGSGSGGTIGRGLKSAKLDSLLDDLMGEMQALSADSDRDSVGSNSNSAGGHTAAASPVDGGRRGRFDSTVSTASTSSTLSAGGGAHRRVVHCCTCGSGISSARGAIVPSSRLAQSAGALGVEHQGRVYCVRDFKQLQQQQQQQQGAGAVCASCAQPCQASKETSVHALDAWWHRACFNCQECHAAFPDKSFYVFEQRPYCRYDYHKLNNSLCGSCAHPIEGPCAQVYEGRFHPECFACSHCAVPLRDVYYSLDGRFLCEQHVHQHNNAQNRKRQAGSLSDGSDDEFPATPGGGMIFGSSSPARPASPQLPPSSPPPFSPFPAFGQGDDFDDLDGVDDLPAELLDGQEQRENEGEMMALEEASDDEGEDLFGPGMESDYRADASQDRYDGDMLDDRDFGAMDPAARARVEAQMRRRDAEEGRGGGRSRVPLAFMQGLDGDGDLDLGFDSAARRGRSAGGLGSRHAHLLDAAGAAGLDEERAMTLDDLKDMKGRTVAAWVGEAGPRQTIAREFRRFLLSYTDEHGASVYGERIRQLGASNGESLELTYAHLARAKPLLAFFLAQAPREMLAIMDDVAMDAVLTMFGDYARIRAEIHVRVAELPTASSLRDLRQSQLNSLVRVSGVVSRRTGVFPQLKYVKFDCGKCGAVLGPFFQDAHAEVRVAMCANCQARGPFSLNSEQTVYRNYQRLTLQETPGAVPAGRLPRHRDVILLWDLIDCAKPGDEVEVTGIYAHTMDAALNARQGFPVFTTVIEANHVAKRADEFAAVRLTEDDRRLVRALGRDANVGRRIVQSMAPSIYGHEHIKTALALALFGGVPKDIGGKLRTRGDINVLLLGDPGTAKSQFLKYVEGTAHRAVFTTGQGASAVGLTASVRKDAVTREWTLEGGALVLADRGVCLIDEFDKMNDADRTSIHEAMEQQSISVSKAGIVTSLQARCSVLAAANPIGGRYRPQLPFSQNVELTEPILSRFDVLCVVRDEVDPVRDELLGRFVVQSHTRSHPLFESPEDGEADRAAEADAAGVDVIPQDLLRKYIMYAREHVQPRMSERYSDKVAHLYAELRRESLATGSVPITVRHIESIVRLAEAHARMHLRDYVRNDDVEVAIRVALEGFIAAQKQSVMRALRRKFAKYLYARRDHFELLYHLLGRLVQEKMTFYALKRGGDAIPPSVEVSRAEFEAQAAALGVNDCAEFYASPLFVQQMFHLDDARAVIVKTLAAAAA</sequence>
<evidence type="ECO:0000256" key="18">
    <source>
        <dbReference type="SAM" id="MobiDB-lite"/>
    </source>
</evidence>
<evidence type="ECO:0000256" key="16">
    <source>
        <dbReference type="ARBA" id="ARBA00074927"/>
    </source>
</evidence>
<feature type="region of interest" description="Disordered" evidence="18">
    <location>
        <begin position="795"/>
        <end position="864"/>
    </location>
</feature>
<feature type="compositionally biased region" description="Low complexity" evidence="18">
    <location>
        <begin position="453"/>
        <end position="472"/>
    </location>
</feature>
<feature type="region of interest" description="Disordered" evidence="18">
    <location>
        <begin position="258"/>
        <end position="390"/>
    </location>
</feature>
<dbReference type="PANTHER" id="PTHR11630:SF44">
    <property type="entry name" value="DNA REPLICATION LICENSING FACTOR MCM2"/>
    <property type="match status" value="1"/>
</dbReference>
<dbReference type="GO" id="GO:0005524">
    <property type="term" value="F:ATP binding"/>
    <property type="evidence" value="ECO:0007669"/>
    <property type="project" value="UniProtKB-KW"/>
</dbReference>
<evidence type="ECO:0000256" key="6">
    <source>
        <dbReference type="ARBA" id="ARBA00022723"/>
    </source>
</evidence>
<evidence type="ECO:0000256" key="5">
    <source>
        <dbReference type="ARBA" id="ARBA00022705"/>
    </source>
</evidence>
<dbReference type="InterPro" id="IPR031327">
    <property type="entry name" value="MCM"/>
</dbReference>
<evidence type="ECO:0000256" key="15">
    <source>
        <dbReference type="ARBA" id="ARBA00023306"/>
    </source>
</evidence>
<evidence type="ECO:0000256" key="4">
    <source>
        <dbReference type="ARBA" id="ARBA00018925"/>
    </source>
</evidence>
<dbReference type="GO" id="GO:0016787">
    <property type="term" value="F:hydrolase activity"/>
    <property type="evidence" value="ECO:0007669"/>
    <property type="project" value="UniProtKB-KW"/>
</dbReference>
<dbReference type="PROSITE" id="PS00847">
    <property type="entry name" value="MCM_1"/>
    <property type="match status" value="1"/>
</dbReference>
<dbReference type="GO" id="GO:0017116">
    <property type="term" value="F:single-stranded DNA helicase activity"/>
    <property type="evidence" value="ECO:0007669"/>
    <property type="project" value="TreeGrafter"/>
</dbReference>
<dbReference type="SUPFAM" id="SSF50249">
    <property type="entry name" value="Nucleic acid-binding proteins"/>
    <property type="match status" value="1"/>
</dbReference>
<dbReference type="OrthoDB" id="844at2759"/>
<evidence type="ECO:0000256" key="11">
    <source>
        <dbReference type="ARBA" id="ARBA00022833"/>
    </source>
</evidence>
<feature type="compositionally biased region" description="Gly residues" evidence="18">
    <location>
        <begin position="528"/>
        <end position="537"/>
    </location>
</feature>
<evidence type="ECO:0000313" key="22">
    <source>
        <dbReference type="Proteomes" id="UP001140172"/>
    </source>
</evidence>
<dbReference type="FunFam" id="2.20.28.10:FF:000002">
    <property type="entry name" value="DNA helicase"/>
    <property type="match status" value="1"/>
</dbReference>
<dbReference type="CDD" id="cd17753">
    <property type="entry name" value="MCM2"/>
    <property type="match status" value="1"/>
</dbReference>
<dbReference type="Pfam" id="PF12619">
    <property type="entry name" value="MCM2_N"/>
    <property type="match status" value="1"/>
</dbReference>
<dbReference type="CDD" id="cd08368">
    <property type="entry name" value="LIM"/>
    <property type="match status" value="1"/>
</dbReference>
<feature type="compositionally biased region" description="Acidic residues" evidence="18">
    <location>
        <begin position="854"/>
        <end position="864"/>
    </location>
</feature>
<dbReference type="FunFam" id="3.40.50.300:FF:000138">
    <property type="entry name" value="DNA helicase"/>
    <property type="match status" value="1"/>
</dbReference>
<dbReference type="Pfam" id="PF23669">
    <property type="entry name" value="WHD_MCM2"/>
    <property type="match status" value="1"/>
</dbReference>
<evidence type="ECO:0000256" key="13">
    <source>
        <dbReference type="ARBA" id="ARBA00023125"/>
    </source>
</evidence>
<dbReference type="InterPro" id="IPR033762">
    <property type="entry name" value="MCM_OB"/>
</dbReference>
<feature type="compositionally biased region" description="Low complexity" evidence="18">
    <location>
        <begin position="422"/>
        <end position="433"/>
    </location>
</feature>
<keyword evidence="8" id="KW-0863">Zinc-finger</keyword>
<feature type="compositionally biased region" description="Low complexity" evidence="18">
    <location>
        <begin position="271"/>
        <end position="306"/>
    </location>
</feature>
<dbReference type="InterPro" id="IPR008045">
    <property type="entry name" value="MCM2"/>
</dbReference>
<keyword evidence="13" id="KW-0238">DNA-binding</keyword>
<dbReference type="PROSITE" id="PS50051">
    <property type="entry name" value="MCM_2"/>
    <property type="match status" value="1"/>
</dbReference>
<keyword evidence="22" id="KW-1185">Reference proteome</keyword>
<dbReference type="Gene3D" id="2.10.110.10">
    <property type="entry name" value="Cysteine Rich Protein"/>
    <property type="match status" value="2"/>
</dbReference>
<dbReference type="SMART" id="SM00350">
    <property type="entry name" value="MCM"/>
    <property type="match status" value="1"/>
</dbReference>
<reference evidence="21" key="1">
    <citation type="submission" date="2022-07" db="EMBL/GenBank/DDBJ databases">
        <title>Phylogenomic reconstructions and comparative analyses of Kickxellomycotina fungi.</title>
        <authorList>
            <person name="Reynolds N.K."/>
            <person name="Stajich J.E."/>
            <person name="Barry K."/>
            <person name="Grigoriev I.V."/>
            <person name="Crous P."/>
            <person name="Smith M.E."/>
        </authorList>
    </citation>
    <scope>NUCLEOTIDE SEQUENCE</scope>
    <source>
        <strain evidence="21">BCRC 34489</strain>
    </source>
</reference>
<evidence type="ECO:0000256" key="1">
    <source>
        <dbReference type="ARBA" id="ARBA00004123"/>
    </source>
</evidence>
<dbReference type="InterPro" id="IPR018525">
    <property type="entry name" value="MCM_CS"/>
</dbReference>
<dbReference type="GO" id="GO:0042555">
    <property type="term" value="C:MCM complex"/>
    <property type="evidence" value="ECO:0007669"/>
    <property type="project" value="InterPro"/>
</dbReference>
<comment type="similarity">
    <text evidence="2">Belongs to the MCM family.</text>
</comment>
<dbReference type="Pfam" id="PF00412">
    <property type="entry name" value="LIM"/>
    <property type="match status" value="2"/>
</dbReference>
<feature type="region of interest" description="Disordered" evidence="18">
    <location>
        <begin position="108"/>
        <end position="230"/>
    </location>
</feature>
<evidence type="ECO:0000256" key="8">
    <source>
        <dbReference type="ARBA" id="ARBA00022771"/>
    </source>
</evidence>
<accession>A0A9W8HS01</accession>
<evidence type="ECO:0000256" key="2">
    <source>
        <dbReference type="ARBA" id="ARBA00008010"/>
    </source>
</evidence>
<dbReference type="GO" id="GO:1902975">
    <property type="term" value="P:mitotic DNA replication initiation"/>
    <property type="evidence" value="ECO:0007669"/>
    <property type="project" value="TreeGrafter"/>
</dbReference>
<feature type="region of interest" description="Disordered" evidence="18">
    <location>
        <begin position="510"/>
        <end position="539"/>
    </location>
</feature>
<dbReference type="SUPFAM" id="SSF57716">
    <property type="entry name" value="Glucocorticoid receptor-like (DNA-binding domain)"/>
    <property type="match status" value="1"/>
</dbReference>
<dbReference type="Pfam" id="PF14551">
    <property type="entry name" value="MCM_N"/>
    <property type="match status" value="1"/>
</dbReference>
<dbReference type="Pfam" id="PF17207">
    <property type="entry name" value="MCM_OB"/>
    <property type="match status" value="1"/>
</dbReference>
<dbReference type="EMBL" id="JANBUM010000035">
    <property type="protein sequence ID" value="KAJ2787058.1"/>
    <property type="molecule type" value="Genomic_DNA"/>
</dbReference>
<evidence type="ECO:0000256" key="17">
    <source>
        <dbReference type="PROSITE-ProRule" id="PRU00125"/>
    </source>
</evidence>
<dbReference type="InterPro" id="IPR027925">
    <property type="entry name" value="MCM_N"/>
</dbReference>
<keyword evidence="9 21" id="KW-0378">Hydrolase</keyword>
<dbReference type="InterPro" id="IPR059098">
    <property type="entry name" value="WHD_MCM2"/>
</dbReference>
<feature type="compositionally biased region" description="Low complexity" evidence="18">
    <location>
        <begin position="381"/>
        <end position="390"/>
    </location>
</feature>
<dbReference type="EC" id="3.6.4.12" evidence="3"/>
<keyword evidence="6 17" id="KW-0479">Metal-binding</keyword>
<dbReference type="Gene3D" id="2.20.28.10">
    <property type="match status" value="1"/>
</dbReference>
<evidence type="ECO:0000259" key="19">
    <source>
        <dbReference type="PROSITE" id="PS50023"/>
    </source>
</evidence>
<dbReference type="PROSITE" id="PS00478">
    <property type="entry name" value="LIM_DOMAIN_1"/>
    <property type="match status" value="1"/>
</dbReference>
<feature type="compositionally biased region" description="Pro residues" evidence="18">
    <location>
        <begin position="834"/>
        <end position="846"/>
    </location>
</feature>